<reference evidence="1" key="1">
    <citation type="journal article" date="2009" name="Rice">
        <title>De Novo Next Generation Sequencing of Plant Genomes.</title>
        <authorList>
            <person name="Rounsley S."/>
            <person name="Marri P.R."/>
            <person name="Yu Y."/>
            <person name="He R."/>
            <person name="Sisneros N."/>
            <person name="Goicoechea J.L."/>
            <person name="Lee S.J."/>
            <person name="Angelova A."/>
            <person name="Kudrna D."/>
            <person name="Luo M."/>
            <person name="Affourtit J."/>
            <person name="Desany B."/>
            <person name="Knight J."/>
            <person name="Niazi F."/>
            <person name="Egholm M."/>
            <person name="Wing R.A."/>
        </authorList>
    </citation>
    <scope>NUCLEOTIDE SEQUENCE [LARGE SCALE GENOMIC DNA]</scope>
    <source>
        <strain evidence="1">cv. IRGC 105608</strain>
    </source>
</reference>
<dbReference type="Proteomes" id="UP000026960">
    <property type="component" value="Chromosome 11"/>
</dbReference>
<sequence length="292" mass="30204">MEQKGSSSLYKVSSEALISYFLIQRAKAGCKNSASCSRSRGGLVAAQRGEDVVDEAGRDGYLGDVAEGCHVAEEAERRGEARLVADAGLEEVLDAAERAVLERLDLEALALVAVAGGEAVMWITHKGGRPTVCSGNGKMVRGEIRGKTTWPLVEQRKGDPDPGAPIIAAAATTTAAPVIAITATATAASVEATMSSGNLAPGAQNRHCQMRFLPPNDDEGWLDIIGDEKFYKLLGLGAEDEQAEMPKQVVSGDGAYAAADGVGAADAATSADGGAEDTKGAAIPVMKCLESW</sequence>
<dbReference type="Gramene" id="OBART11G14890.1">
    <property type="protein sequence ID" value="OBART11G14890.1"/>
    <property type="gene ID" value="OBART11G14890"/>
</dbReference>
<organism evidence="1">
    <name type="scientific">Oryza barthii</name>
    <dbReference type="NCBI Taxonomy" id="65489"/>
    <lineage>
        <taxon>Eukaryota</taxon>
        <taxon>Viridiplantae</taxon>
        <taxon>Streptophyta</taxon>
        <taxon>Embryophyta</taxon>
        <taxon>Tracheophyta</taxon>
        <taxon>Spermatophyta</taxon>
        <taxon>Magnoliopsida</taxon>
        <taxon>Liliopsida</taxon>
        <taxon>Poales</taxon>
        <taxon>Poaceae</taxon>
        <taxon>BOP clade</taxon>
        <taxon>Oryzoideae</taxon>
        <taxon>Oryzeae</taxon>
        <taxon>Oryzinae</taxon>
        <taxon>Oryza</taxon>
    </lineage>
</organism>
<name>A0A0D3HMA1_9ORYZ</name>
<dbReference type="EnsemblPlants" id="OBART11G14890.1">
    <property type="protein sequence ID" value="OBART11G14890.1"/>
    <property type="gene ID" value="OBART11G14890"/>
</dbReference>
<evidence type="ECO:0000313" key="1">
    <source>
        <dbReference type="EnsemblPlants" id="OBART11G14890.1"/>
    </source>
</evidence>
<accession>A0A0D3HMA1</accession>
<dbReference type="AlphaFoldDB" id="A0A0D3HMA1"/>
<proteinExistence type="predicted"/>
<dbReference type="HOGENOM" id="CLU_954336_0_0_1"/>
<protein>
    <submittedName>
        <fullName evidence="1">Uncharacterized protein</fullName>
    </submittedName>
</protein>
<dbReference type="PaxDb" id="65489-OBART11G14890.1"/>
<reference evidence="1" key="2">
    <citation type="submission" date="2015-03" db="UniProtKB">
        <authorList>
            <consortium name="EnsemblPlants"/>
        </authorList>
    </citation>
    <scope>IDENTIFICATION</scope>
</reference>
<keyword evidence="2" id="KW-1185">Reference proteome</keyword>
<evidence type="ECO:0000313" key="2">
    <source>
        <dbReference type="Proteomes" id="UP000026960"/>
    </source>
</evidence>